<feature type="non-terminal residue" evidence="7">
    <location>
        <position position="1"/>
    </location>
</feature>
<evidence type="ECO:0000256" key="3">
    <source>
        <dbReference type="ARBA" id="ARBA00023163"/>
    </source>
</evidence>
<keyword evidence="2" id="KW-0238">DNA-binding</keyword>
<evidence type="ECO:0000313" key="8">
    <source>
        <dbReference type="Proteomes" id="UP000324897"/>
    </source>
</evidence>
<dbReference type="Gramene" id="TVU06589">
    <property type="protein sequence ID" value="TVU06589"/>
    <property type="gene ID" value="EJB05_49812"/>
</dbReference>
<organism evidence="7 8">
    <name type="scientific">Eragrostis curvula</name>
    <name type="common">weeping love grass</name>
    <dbReference type="NCBI Taxonomy" id="38414"/>
    <lineage>
        <taxon>Eukaryota</taxon>
        <taxon>Viridiplantae</taxon>
        <taxon>Streptophyta</taxon>
        <taxon>Embryophyta</taxon>
        <taxon>Tracheophyta</taxon>
        <taxon>Spermatophyta</taxon>
        <taxon>Magnoliopsida</taxon>
        <taxon>Liliopsida</taxon>
        <taxon>Poales</taxon>
        <taxon>Poaceae</taxon>
        <taxon>PACMAD clade</taxon>
        <taxon>Chloridoideae</taxon>
        <taxon>Eragrostideae</taxon>
        <taxon>Eragrostidinae</taxon>
        <taxon>Eragrostis</taxon>
    </lineage>
</organism>
<evidence type="ECO:0000313" key="7">
    <source>
        <dbReference type="EMBL" id="TVU06589.1"/>
    </source>
</evidence>
<evidence type="ECO:0000256" key="4">
    <source>
        <dbReference type="ARBA" id="ARBA00023242"/>
    </source>
</evidence>
<dbReference type="Proteomes" id="UP000324897">
    <property type="component" value="Unassembled WGS sequence"/>
</dbReference>
<accession>A0A5J9T572</accession>
<sequence length="174" mass="18750">MDLLDHLHLGRPPLATKPLLLLKEAMAPGSRALTPPQLSDAKPLFHLQIRDAAAALGISVSSLRSFCRKNGIPHWPGTKFRSLIDKIRKLAMEAQARQAALPGEAGHRPRVMIVEDISKVLEDMVRILQIQIPTPVLQENGSNGTAEVLKGNSGLPAGSRADGSRSSCICGHHL</sequence>
<evidence type="ECO:0000256" key="1">
    <source>
        <dbReference type="ARBA" id="ARBA00023015"/>
    </source>
</evidence>
<evidence type="ECO:0000256" key="5">
    <source>
        <dbReference type="SAM" id="MobiDB-lite"/>
    </source>
</evidence>
<comment type="caution">
    <text evidence="7">The sequence shown here is derived from an EMBL/GenBank/DDBJ whole genome shotgun (WGS) entry which is preliminary data.</text>
</comment>
<protein>
    <recommendedName>
        <fullName evidence="6">RWP-RK domain-containing protein</fullName>
    </recommendedName>
</protein>
<keyword evidence="8" id="KW-1185">Reference proteome</keyword>
<dbReference type="AlphaFoldDB" id="A0A5J9T572"/>
<dbReference type="PROSITE" id="PS51519">
    <property type="entry name" value="RWP_RK"/>
    <property type="match status" value="1"/>
</dbReference>
<dbReference type="OrthoDB" id="6270329at2759"/>
<evidence type="ECO:0000256" key="2">
    <source>
        <dbReference type="ARBA" id="ARBA00023125"/>
    </source>
</evidence>
<keyword evidence="1" id="KW-0805">Transcription regulation</keyword>
<keyword evidence="3" id="KW-0804">Transcription</keyword>
<feature type="region of interest" description="Disordered" evidence="5">
    <location>
        <begin position="141"/>
        <end position="166"/>
    </location>
</feature>
<dbReference type="GO" id="GO:0003677">
    <property type="term" value="F:DNA binding"/>
    <property type="evidence" value="ECO:0007669"/>
    <property type="project" value="UniProtKB-KW"/>
</dbReference>
<evidence type="ECO:0000259" key="6">
    <source>
        <dbReference type="PROSITE" id="PS51519"/>
    </source>
</evidence>
<dbReference type="EMBL" id="RWGY01000051">
    <property type="protein sequence ID" value="TVU06589.1"/>
    <property type="molecule type" value="Genomic_DNA"/>
</dbReference>
<dbReference type="InterPro" id="IPR003035">
    <property type="entry name" value="RWP-RK_dom"/>
</dbReference>
<name>A0A5J9T572_9POAL</name>
<keyword evidence="4" id="KW-0539">Nucleus</keyword>
<feature type="domain" description="RWP-RK" evidence="6">
    <location>
        <begin position="17"/>
        <end position="103"/>
    </location>
</feature>
<reference evidence="7 8" key="1">
    <citation type="journal article" date="2019" name="Sci. Rep.">
        <title>A high-quality genome of Eragrostis curvula grass provides insights into Poaceae evolution and supports new strategies to enhance forage quality.</title>
        <authorList>
            <person name="Carballo J."/>
            <person name="Santos B.A.C.M."/>
            <person name="Zappacosta D."/>
            <person name="Garbus I."/>
            <person name="Selva J.P."/>
            <person name="Gallo C.A."/>
            <person name="Diaz A."/>
            <person name="Albertini E."/>
            <person name="Caccamo M."/>
            <person name="Echenique V."/>
        </authorList>
    </citation>
    <scope>NUCLEOTIDE SEQUENCE [LARGE SCALE GENOMIC DNA]</scope>
    <source>
        <strain evidence="8">cv. Victoria</strain>
        <tissue evidence="7">Leaf</tissue>
    </source>
</reference>
<proteinExistence type="predicted"/>
<dbReference type="Pfam" id="PF02042">
    <property type="entry name" value="RWP-RK"/>
    <property type="match status" value="1"/>
</dbReference>
<gene>
    <name evidence="7" type="ORF">EJB05_49812</name>
</gene>